<feature type="domain" description="UspA" evidence="3">
    <location>
        <begin position="146"/>
        <end position="277"/>
    </location>
</feature>
<organism evidence="4 5">
    <name type="scientific">Pseudonocardia acidicola</name>
    <dbReference type="NCBI Taxonomy" id="2724939"/>
    <lineage>
        <taxon>Bacteria</taxon>
        <taxon>Bacillati</taxon>
        <taxon>Actinomycetota</taxon>
        <taxon>Actinomycetes</taxon>
        <taxon>Pseudonocardiales</taxon>
        <taxon>Pseudonocardiaceae</taxon>
        <taxon>Pseudonocardia</taxon>
    </lineage>
</organism>
<comment type="caution">
    <text evidence="4">The sequence shown here is derived from an EMBL/GenBank/DDBJ whole genome shotgun (WGS) entry which is preliminary data.</text>
</comment>
<dbReference type="Gene3D" id="3.40.50.620">
    <property type="entry name" value="HUPs"/>
    <property type="match status" value="2"/>
</dbReference>
<dbReference type="PRINTS" id="PR01438">
    <property type="entry name" value="UNVRSLSTRESS"/>
</dbReference>
<accession>A0ABX1S8A2</accession>
<reference evidence="4 5" key="1">
    <citation type="submission" date="2020-04" db="EMBL/GenBank/DDBJ databases">
        <authorList>
            <person name="Klaysubun C."/>
            <person name="Duangmal K."/>
            <person name="Lipun K."/>
        </authorList>
    </citation>
    <scope>NUCLEOTIDE SEQUENCE [LARGE SCALE GENOMIC DNA]</scope>
    <source>
        <strain evidence="4 5">K10HN5</strain>
    </source>
</reference>
<dbReference type="RefSeq" id="WP_169381231.1">
    <property type="nucleotide sequence ID" value="NZ_JAAXLA010000015.1"/>
</dbReference>
<gene>
    <name evidence="4" type="ORF">HF526_10770</name>
</gene>
<evidence type="ECO:0000256" key="1">
    <source>
        <dbReference type="ARBA" id="ARBA00008791"/>
    </source>
</evidence>
<dbReference type="InterPro" id="IPR014729">
    <property type="entry name" value="Rossmann-like_a/b/a_fold"/>
</dbReference>
<comment type="similarity">
    <text evidence="1">Belongs to the universal stress protein A family.</text>
</comment>
<dbReference type="Pfam" id="PF00582">
    <property type="entry name" value="Usp"/>
    <property type="match status" value="2"/>
</dbReference>
<dbReference type="Proteomes" id="UP000820669">
    <property type="component" value="Unassembled WGS sequence"/>
</dbReference>
<feature type="compositionally biased region" description="Low complexity" evidence="2">
    <location>
        <begin position="286"/>
        <end position="306"/>
    </location>
</feature>
<sequence>MNQQSSPEAPVVVGVNGTETALRAVVWAAGEARLRALPLRIVHAAPYAAERTGPLRRHATGILARAYTVARHREPSVAVHTERLDHEPVRSLLEEAGQAQLLVLGMVGGDRPEEVLLTSTALRVSGRAPCPVVVVRGKSAAAYAGRPVLAGIDDPAADSAALAAAFEDARRRGTPLIVLHARHGRVSEHLAGRDAEAQAEALERFTEAMAPWRLRYPDVQADVQVLRGGPVDLLLQEAVHARLVVLGTRAHHAAERAVHGSTSREVIRSCPCPVEVVNPDVAPLETTGPATTATPPSVAGTPGRPS</sequence>
<proteinExistence type="inferred from homology"/>
<evidence type="ECO:0000256" key="2">
    <source>
        <dbReference type="SAM" id="MobiDB-lite"/>
    </source>
</evidence>
<dbReference type="PANTHER" id="PTHR46268">
    <property type="entry name" value="STRESS RESPONSE PROTEIN NHAX"/>
    <property type="match status" value="1"/>
</dbReference>
<dbReference type="PANTHER" id="PTHR46268:SF6">
    <property type="entry name" value="UNIVERSAL STRESS PROTEIN UP12"/>
    <property type="match status" value="1"/>
</dbReference>
<dbReference type="EMBL" id="JAAXLA010000015">
    <property type="protein sequence ID" value="NMH97790.1"/>
    <property type="molecule type" value="Genomic_DNA"/>
</dbReference>
<name>A0ABX1S8A2_9PSEU</name>
<evidence type="ECO:0000313" key="5">
    <source>
        <dbReference type="Proteomes" id="UP000820669"/>
    </source>
</evidence>
<feature type="domain" description="UspA" evidence="3">
    <location>
        <begin position="11"/>
        <end position="136"/>
    </location>
</feature>
<keyword evidence="5" id="KW-1185">Reference proteome</keyword>
<dbReference type="SUPFAM" id="SSF52402">
    <property type="entry name" value="Adenine nucleotide alpha hydrolases-like"/>
    <property type="match status" value="2"/>
</dbReference>
<feature type="region of interest" description="Disordered" evidence="2">
    <location>
        <begin position="283"/>
        <end position="306"/>
    </location>
</feature>
<protein>
    <submittedName>
        <fullName evidence="4">Universal stress protein</fullName>
    </submittedName>
</protein>
<evidence type="ECO:0000259" key="3">
    <source>
        <dbReference type="Pfam" id="PF00582"/>
    </source>
</evidence>
<evidence type="ECO:0000313" key="4">
    <source>
        <dbReference type="EMBL" id="NMH97790.1"/>
    </source>
</evidence>
<dbReference type="InterPro" id="IPR006016">
    <property type="entry name" value="UspA"/>
</dbReference>
<dbReference type="InterPro" id="IPR006015">
    <property type="entry name" value="Universal_stress_UspA"/>
</dbReference>